<evidence type="ECO:0008006" key="3">
    <source>
        <dbReference type="Google" id="ProtNLM"/>
    </source>
</evidence>
<evidence type="ECO:0000313" key="1">
    <source>
        <dbReference type="EMBL" id="RKO83932.1"/>
    </source>
</evidence>
<proteinExistence type="predicted"/>
<reference evidence="2" key="1">
    <citation type="journal article" date="2018" name="Nat. Microbiol.">
        <title>Leveraging single-cell genomics to expand the fungal tree of life.</title>
        <authorList>
            <person name="Ahrendt S.R."/>
            <person name="Quandt C.A."/>
            <person name="Ciobanu D."/>
            <person name="Clum A."/>
            <person name="Salamov A."/>
            <person name="Andreopoulos B."/>
            <person name="Cheng J.F."/>
            <person name="Woyke T."/>
            <person name="Pelin A."/>
            <person name="Henrissat B."/>
            <person name="Reynolds N.K."/>
            <person name="Benny G.L."/>
            <person name="Smith M.E."/>
            <person name="James T.Y."/>
            <person name="Grigoriev I.V."/>
        </authorList>
    </citation>
    <scope>NUCLEOTIDE SEQUENCE [LARGE SCALE GENOMIC DNA]</scope>
</reference>
<protein>
    <recommendedName>
        <fullName evidence="3">Ankyrin repeat-containing domain protein</fullName>
    </recommendedName>
</protein>
<dbReference type="Gene3D" id="1.25.40.20">
    <property type="entry name" value="Ankyrin repeat-containing domain"/>
    <property type="match status" value="1"/>
</dbReference>
<sequence>MWALEATVTGEAKLKRMSPVAAAIARNGWDTVRFLVGAGFCTLRALDVACKFGATIGNIESLLSLGHDGIVTAAAIHYAAFSNRVPLVRLLHSRGLAVTSERPMLDGCSKNQAKMVVCLIEIGAPVPAGAGDYVAKTGNLALVKLLHEKASLNVFTSHAMDEAAGCSLDIVRGHSNLATVSRKAVSACWYRINRKPNAASFLRHPNYISRVSSVTFLAPSDPSDSNLIIRRSAPASLDHGHDGSGDGPHGGVGLEQQLSVTILGSTSSRIGREGHFITEKRWRLSWEKQKRAPRPLATANKFDEVSVAHAGIQSCSSFSLLTWPQLAKAGHAGRLSDLAQLVDSNLETAPATEHPCDCNVDEPMQRWIFISPGLSENDALSPTRTPGGAAPACSGADIHARSGLRLPLRCVTLRK</sequence>
<accession>A0A4P9VXG1</accession>
<keyword evidence="2" id="KW-1185">Reference proteome</keyword>
<dbReference type="EMBL" id="ML000681">
    <property type="protein sequence ID" value="RKO83932.1"/>
    <property type="molecule type" value="Genomic_DNA"/>
</dbReference>
<organism evidence="1 2">
    <name type="scientific">Blyttiomyces helicus</name>
    <dbReference type="NCBI Taxonomy" id="388810"/>
    <lineage>
        <taxon>Eukaryota</taxon>
        <taxon>Fungi</taxon>
        <taxon>Fungi incertae sedis</taxon>
        <taxon>Chytridiomycota</taxon>
        <taxon>Chytridiomycota incertae sedis</taxon>
        <taxon>Chytridiomycetes</taxon>
        <taxon>Chytridiomycetes incertae sedis</taxon>
        <taxon>Blyttiomyces</taxon>
    </lineage>
</organism>
<dbReference type="SUPFAM" id="SSF48403">
    <property type="entry name" value="Ankyrin repeat"/>
    <property type="match status" value="1"/>
</dbReference>
<gene>
    <name evidence="1" type="ORF">BDK51DRAFT_52278</name>
</gene>
<dbReference type="InterPro" id="IPR036770">
    <property type="entry name" value="Ankyrin_rpt-contain_sf"/>
</dbReference>
<name>A0A4P9VXG1_9FUNG</name>
<evidence type="ECO:0000313" key="2">
    <source>
        <dbReference type="Proteomes" id="UP000269721"/>
    </source>
</evidence>
<dbReference type="AlphaFoldDB" id="A0A4P9VXG1"/>
<dbReference type="Proteomes" id="UP000269721">
    <property type="component" value="Unassembled WGS sequence"/>
</dbReference>